<keyword evidence="5" id="KW-1133">Transmembrane helix</keyword>
<evidence type="ECO:0000313" key="8">
    <source>
        <dbReference type="Proteomes" id="UP000781173"/>
    </source>
</evidence>
<dbReference type="GO" id="GO:0070403">
    <property type="term" value="F:NAD+ binding"/>
    <property type="evidence" value="ECO:0007669"/>
    <property type="project" value="InterPro"/>
</dbReference>
<dbReference type="Pfam" id="PF01370">
    <property type="entry name" value="Epimerase"/>
    <property type="match status" value="1"/>
</dbReference>
<gene>
    <name evidence="7" type="ORF">H3C67_02405</name>
</gene>
<evidence type="ECO:0000256" key="4">
    <source>
        <dbReference type="ARBA" id="ARBA00023239"/>
    </source>
</evidence>
<evidence type="ECO:0000313" key="7">
    <source>
        <dbReference type="EMBL" id="MBW7953614.1"/>
    </source>
</evidence>
<dbReference type="Proteomes" id="UP000781173">
    <property type="component" value="Unassembled WGS sequence"/>
</dbReference>
<keyword evidence="4" id="KW-0456">Lyase</keyword>
<keyword evidence="5" id="KW-0472">Membrane</keyword>
<comment type="cofactor">
    <cofactor evidence="1">
        <name>NAD(+)</name>
        <dbReference type="ChEBI" id="CHEBI:57540"/>
    </cofactor>
</comment>
<dbReference type="AlphaFoldDB" id="A0A952DUC1"/>
<dbReference type="GO" id="GO:0005737">
    <property type="term" value="C:cytoplasm"/>
    <property type="evidence" value="ECO:0007669"/>
    <property type="project" value="TreeGrafter"/>
</dbReference>
<dbReference type="PANTHER" id="PTHR43078">
    <property type="entry name" value="UDP-GLUCURONIC ACID DECARBOXYLASE-RELATED"/>
    <property type="match status" value="1"/>
</dbReference>
<keyword evidence="3" id="KW-0520">NAD</keyword>
<proteinExistence type="predicted"/>
<dbReference type="GO" id="GO:0048040">
    <property type="term" value="F:UDP-glucuronate decarboxylase activity"/>
    <property type="evidence" value="ECO:0007669"/>
    <property type="project" value="TreeGrafter"/>
</dbReference>
<dbReference type="Gene3D" id="3.40.50.720">
    <property type="entry name" value="NAD(P)-binding Rossmann-like Domain"/>
    <property type="match status" value="1"/>
</dbReference>
<protein>
    <submittedName>
        <fullName evidence="7">NAD(P)-dependent oxidoreductase</fullName>
    </submittedName>
</protein>
<dbReference type="GO" id="GO:0042732">
    <property type="term" value="P:D-xylose metabolic process"/>
    <property type="evidence" value="ECO:0007669"/>
    <property type="project" value="InterPro"/>
</dbReference>
<reference evidence="7" key="1">
    <citation type="journal article" date="2022" name="ISME J.">
        <title>A general approach to explore prokaryotic protein glycosylation reveals the unique surface layer modulation of an anammox bacterium.</title>
        <authorList>
            <person name="Pabst M."/>
            <person name="Grouzdev D.S."/>
            <person name="Lawson C.E."/>
            <person name="Kleikamp H.B.C."/>
            <person name="de Ram C."/>
            <person name="Louwen R."/>
            <person name="Lin Y.M."/>
            <person name="Lucker S."/>
            <person name="van Loosdrecht M.C.M."/>
            <person name="Laureni M."/>
        </authorList>
    </citation>
    <scope>NUCLEOTIDE SEQUENCE</scope>
    <source>
        <strain evidence="7">BROCD043</strain>
    </source>
</reference>
<dbReference type="PANTHER" id="PTHR43078:SF6">
    <property type="entry name" value="UDP-GLUCURONIC ACID DECARBOXYLASE 1"/>
    <property type="match status" value="1"/>
</dbReference>
<evidence type="ECO:0000256" key="2">
    <source>
        <dbReference type="ARBA" id="ARBA00022793"/>
    </source>
</evidence>
<dbReference type="InterPro" id="IPR044516">
    <property type="entry name" value="UXS-like"/>
</dbReference>
<evidence type="ECO:0000259" key="6">
    <source>
        <dbReference type="Pfam" id="PF01370"/>
    </source>
</evidence>
<comment type="caution">
    <text evidence="7">The sequence shown here is derived from an EMBL/GenBank/DDBJ whole genome shotgun (WGS) entry which is preliminary data.</text>
</comment>
<dbReference type="SUPFAM" id="SSF51735">
    <property type="entry name" value="NAD(P)-binding Rossmann-fold domains"/>
    <property type="match status" value="1"/>
</dbReference>
<name>A0A952DUC1_9BACT</name>
<keyword evidence="5" id="KW-0812">Transmembrane</keyword>
<accession>A0A952DUC1</accession>
<evidence type="ECO:0000256" key="1">
    <source>
        <dbReference type="ARBA" id="ARBA00001911"/>
    </source>
</evidence>
<feature type="transmembrane region" description="Helical" evidence="5">
    <location>
        <begin position="430"/>
        <end position="452"/>
    </location>
</feature>
<evidence type="ECO:0000256" key="3">
    <source>
        <dbReference type="ARBA" id="ARBA00023027"/>
    </source>
</evidence>
<dbReference type="InterPro" id="IPR036291">
    <property type="entry name" value="NAD(P)-bd_dom_sf"/>
</dbReference>
<dbReference type="EMBL" id="JACFOF010000004">
    <property type="protein sequence ID" value="MBW7953614.1"/>
    <property type="molecule type" value="Genomic_DNA"/>
</dbReference>
<sequence length="1038" mass="116639">MSQKLNNTSKYPTSLLVSGGDALGIEIAKSLLEQGGYVIIIDNISQRAQEIYSQLGSYELLTLLDYDSIATLDDDLRRLDYVFYFKHQSSDLFESLSSQDFLQASNYLDAVLDLTTKFEAKFLLTTSIKAHQFAIESGETKKTNKYSDIEIQKYSEGLVEEYRDQVGIDARIVRLGELLGKGMDIAANTKLVKMMYQAINGEHLTLPGDGLESDYYVHYLDAAYGILKAQFSMNTRAKTFSLANDEEVTLLSIAYKLLELEPDAKEIIFNQNDNKLPPIKIYHPAPNLNTIGWKPRVSLERALVQSLDYMRIEQEKETKVPDAPSGDNQPEARIEKKGFLELIRGFFFVQTKQSKNESEEDQSIDGALQRLVQERKMQERMRKGSIVLANSKIRQRLKPQKQLTTLERFAKQLNKSFSSLKKHFYFLRNITLGDFALIIGGLIAFSILYFLIVSPILSLGRNIYFISTNSDGLVNALQAYDIDSATERAENINTNLAEAQLRLADINFLFGLLQQRDEYLQYQTLLADGKEYSAGLIDTLRALQPFSQLVKEFEPNVVYRISEGNLLAASPAPIMATLIEDINNNSAAIRIGVARMEKSKERLIAGIENSPDFLKQIIKPSIIDINGYYQNFSSLATSYEFMPKLLGRNSQKAYLLVVQDNARYTAGGGEIVGFIYFQVKDGSLAGISAIPISSNLNADLPLSSKAISSINLLSNKDVNSENALLSDVALIGNTDLRLQALKEIFMANENKPVDIIASVNLNLLEEFLRYRGAVEYQQVNFSDDNLLSGINLLMGSTQTKSNRDNIILNLYSKTIAREFNNLSDDFLNTVQIVAQARESGDLHLYSEEIDLKNYLIATSTSPSQASDRISFGLNYDQEKILINKYPIINISVIVDVNKDLSTSKQIIVSAAGTEGLQNIYVCNPNGSKNFTYPGVDPLLVTNTFSSDIFCTIFLEDDDIRYEMFFDTLTFENSSSTGYNYNLELVKNPGISANYDIEFRFNPELEVNPQSVDYLEQGGSFIYSGVLKGDLRFRFDIKQ</sequence>
<dbReference type="InterPro" id="IPR001509">
    <property type="entry name" value="Epimerase_deHydtase"/>
</dbReference>
<organism evidence="7 8">
    <name type="scientific">Candidatus Dojkabacteria bacterium</name>
    <dbReference type="NCBI Taxonomy" id="2099670"/>
    <lineage>
        <taxon>Bacteria</taxon>
        <taxon>Candidatus Dojkabacteria</taxon>
    </lineage>
</organism>
<evidence type="ECO:0000256" key="5">
    <source>
        <dbReference type="SAM" id="Phobius"/>
    </source>
</evidence>
<keyword evidence="2" id="KW-0210">Decarboxylase</keyword>
<feature type="domain" description="NAD-dependent epimerase/dehydratase" evidence="6">
    <location>
        <begin position="23"/>
        <end position="229"/>
    </location>
</feature>